<evidence type="ECO:0000259" key="16">
    <source>
        <dbReference type="PROSITE" id="PS50109"/>
    </source>
</evidence>
<dbReference type="SUPFAM" id="SSF47384">
    <property type="entry name" value="Homodimeric domain of signal transducing histidine kinase"/>
    <property type="match status" value="1"/>
</dbReference>
<evidence type="ECO:0000256" key="5">
    <source>
        <dbReference type="ARBA" id="ARBA00022553"/>
    </source>
</evidence>
<evidence type="ECO:0000256" key="6">
    <source>
        <dbReference type="ARBA" id="ARBA00022679"/>
    </source>
</evidence>
<dbReference type="InterPro" id="IPR050398">
    <property type="entry name" value="HssS/ArlS-like"/>
</dbReference>
<keyword evidence="12" id="KW-0902">Two-component regulatory system</keyword>
<dbReference type="InterPro" id="IPR003594">
    <property type="entry name" value="HATPase_dom"/>
</dbReference>
<dbReference type="Gene3D" id="6.10.340.10">
    <property type="match status" value="1"/>
</dbReference>
<dbReference type="Gene3D" id="1.10.287.130">
    <property type="match status" value="1"/>
</dbReference>
<dbReference type="SMART" id="SM00304">
    <property type="entry name" value="HAMP"/>
    <property type="match status" value="1"/>
</dbReference>
<dbReference type="SUPFAM" id="SSF55874">
    <property type="entry name" value="ATPase domain of HSP90 chaperone/DNA topoisomerase II/histidine kinase"/>
    <property type="match status" value="1"/>
</dbReference>
<protein>
    <recommendedName>
        <fullName evidence="14">Sensor histidine kinase MtrB</fullName>
        <ecNumber evidence="3">2.7.13.3</ecNumber>
    </recommendedName>
</protein>
<keyword evidence="13 15" id="KW-0472">Membrane</keyword>
<feature type="transmembrane region" description="Helical" evidence="15">
    <location>
        <begin position="29"/>
        <end position="52"/>
    </location>
</feature>
<organism evidence="18 19">
    <name type="scientific">Schaalia naturae</name>
    <dbReference type="NCBI Taxonomy" id="635203"/>
    <lineage>
        <taxon>Bacteria</taxon>
        <taxon>Bacillati</taxon>
        <taxon>Actinomycetota</taxon>
        <taxon>Actinomycetes</taxon>
        <taxon>Actinomycetales</taxon>
        <taxon>Actinomycetaceae</taxon>
        <taxon>Schaalia</taxon>
    </lineage>
</organism>
<dbReference type="InterPro" id="IPR005467">
    <property type="entry name" value="His_kinase_dom"/>
</dbReference>
<evidence type="ECO:0000259" key="17">
    <source>
        <dbReference type="PROSITE" id="PS50885"/>
    </source>
</evidence>
<feature type="transmembrane region" description="Helical" evidence="15">
    <location>
        <begin position="207"/>
        <end position="228"/>
    </location>
</feature>
<gene>
    <name evidence="18" type="primary">mtrB</name>
    <name evidence="18" type="ORF">ACFQWG_02915</name>
</gene>
<dbReference type="InterPro" id="IPR036890">
    <property type="entry name" value="HATPase_C_sf"/>
</dbReference>
<dbReference type="Pfam" id="PF00672">
    <property type="entry name" value="HAMP"/>
    <property type="match status" value="1"/>
</dbReference>
<evidence type="ECO:0000256" key="2">
    <source>
        <dbReference type="ARBA" id="ARBA00004651"/>
    </source>
</evidence>
<feature type="domain" description="HAMP" evidence="17">
    <location>
        <begin position="228"/>
        <end position="280"/>
    </location>
</feature>
<feature type="domain" description="Histidine kinase" evidence="16">
    <location>
        <begin position="295"/>
        <end position="512"/>
    </location>
</feature>
<dbReference type="SMART" id="SM00388">
    <property type="entry name" value="HisKA"/>
    <property type="match status" value="1"/>
</dbReference>
<sequence>MPGWARRLRAAAAGSAPASWVRRSLSVRIAVSMTAAAAVILVLFAAVTSAQLRSSVFENRRDIILDDASLRFSTAQSAFDQSTASTTDQVQEAAREVIETARGSAAGAGAESVLLIRPPDSPDEFRINEIGSAAMRAVVTDDLREDVRSGDHAYWQSVRVPGDTDGEGEPGIAVGMMVSLPRAGDYEMYIVYSLQSEQTVIDMVMRVLGLGALPIIIALPTGVFWVLYHLLRPVRQTARAASELADGDLDTRVDAQGDDEMAQLGQAFNNMASSLQNKIAEYDELSRLQQRFVSDVSHELRTPLTTIRMAEDVIWEDRGSFGPATKRSAELLHEQVDRFESMLADLLEISRYDAQSALLDAESADLRAVVGKVVDANDELAATLGVEVRVEEPDQRCAAEVDVRRIERVLRNLLVNAVEHADGLPVVITVAASDTDVAVRVRDHGVGMSEQTIAHVFDRFFRADPARTRTTGGTGLGLSIAREDVALHHGVLEAWGELGVGSSFLVVVPRAAGDEVASRPLALWEEEA</sequence>
<proteinExistence type="predicted"/>
<evidence type="ECO:0000256" key="11">
    <source>
        <dbReference type="ARBA" id="ARBA00022989"/>
    </source>
</evidence>
<dbReference type="CDD" id="cd00082">
    <property type="entry name" value="HisKA"/>
    <property type="match status" value="1"/>
</dbReference>
<name>A0ABW2SKJ6_9ACTO</name>
<keyword evidence="11 15" id="KW-1133">Transmembrane helix</keyword>
<dbReference type="InterPro" id="IPR004358">
    <property type="entry name" value="Sig_transdc_His_kin-like_C"/>
</dbReference>
<keyword evidence="10" id="KW-0067">ATP-binding</keyword>
<dbReference type="PANTHER" id="PTHR45528:SF1">
    <property type="entry name" value="SENSOR HISTIDINE KINASE CPXA"/>
    <property type="match status" value="1"/>
</dbReference>
<comment type="caution">
    <text evidence="18">The sequence shown here is derived from an EMBL/GenBank/DDBJ whole genome shotgun (WGS) entry which is preliminary data.</text>
</comment>
<dbReference type="GO" id="GO:0016301">
    <property type="term" value="F:kinase activity"/>
    <property type="evidence" value="ECO:0007669"/>
    <property type="project" value="UniProtKB-KW"/>
</dbReference>
<evidence type="ECO:0000256" key="10">
    <source>
        <dbReference type="ARBA" id="ARBA00022840"/>
    </source>
</evidence>
<reference evidence="19" key="1">
    <citation type="journal article" date="2019" name="Int. J. Syst. Evol. Microbiol.">
        <title>The Global Catalogue of Microorganisms (GCM) 10K type strain sequencing project: providing services to taxonomists for standard genome sequencing and annotation.</title>
        <authorList>
            <consortium name="The Broad Institute Genomics Platform"/>
            <consortium name="The Broad Institute Genome Sequencing Center for Infectious Disease"/>
            <person name="Wu L."/>
            <person name="Ma J."/>
        </authorList>
    </citation>
    <scope>NUCLEOTIDE SEQUENCE [LARGE SCALE GENOMIC DNA]</scope>
    <source>
        <strain evidence="19">CCUG 56698</strain>
    </source>
</reference>
<keyword evidence="8" id="KW-0547">Nucleotide-binding</keyword>
<evidence type="ECO:0000256" key="15">
    <source>
        <dbReference type="SAM" id="Phobius"/>
    </source>
</evidence>
<dbReference type="PROSITE" id="PS50109">
    <property type="entry name" value="HIS_KIN"/>
    <property type="match status" value="1"/>
</dbReference>
<evidence type="ECO:0000256" key="9">
    <source>
        <dbReference type="ARBA" id="ARBA00022777"/>
    </source>
</evidence>
<dbReference type="PANTHER" id="PTHR45528">
    <property type="entry name" value="SENSOR HISTIDINE KINASE CPXA"/>
    <property type="match status" value="1"/>
</dbReference>
<dbReference type="InterPro" id="IPR036097">
    <property type="entry name" value="HisK_dim/P_sf"/>
</dbReference>
<evidence type="ECO:0000256" key="3">
    <source>
        <dbReference type="ARBA" id="ARBA00012438"/>
    </source>
</evidence>
<comment type="catalytic activity">
    <reaction evidence="1">
        <text>ATP + protein L-histidine = ADP + protein N-phospho-L-histidine.</text>
        <dbReference type="EC" id="2.7.13.3"/>
    </reaction>
</comment>
<keyword evidence="19" id="KW-1185">Reference proteome</keyword>
<evidence type="ECO:0000256" key="1">
    <source>
        <dbReference type="ARBA" id="ARBA00000085"/>
    </source>
</evidence>
<dbReference type="PRINTS" id="PR00344">
    <property type="entry name" value="BCTRLSENSOR"/>
</dbReference>
<evidence type="ECO:0000256" key="14">
    <source>
        <dbReference type="ARBA" id="ARBA00035305"/>
    </source>
</evidence>
<dbReference type="EMBL" id="JBHTEF010000001">
    <property type="protein sequence ID" value="MFC7580173.1"/>
    <property type="molecule type" value="Genomic_DNA"/>
</dbReference>
<evidence type="ECO:0000313" key="18">
    <source>
        <dbReference type="EMBL" id="MFC7580173.1"/>
    </source>
</evidence>
<evidence type="ECO:0000256" key="7">
    <source>
        <dbReference type="ARBA" id="ARBA00022692"/>
    </source>
</evidence>
<dbReference type="PROSITE" id="PS50885">
    <property type="entry name" value="HAMP"/>
    <property type="match status" value="1"/>
</dbReference>
<dbReference type="SMART" id="SM00387">
    <property type="entry name" value="HATPase_c"/>
    <property type="match status" value="1"/>
</dbReference>
<accession>A0ABW2SKJ6</accession>
<keyword evidence="7 15" id="KW-0812">Transmembrane</keyword>
<dbReference type="EC" id="2.7.13.3" evidence="3"/>
<evidence type="ECO:0000256" key="4">
    <source>
        <dbReference type="ARBA" id="ARBA00022475"/>
    </source>
</evidence>
<keyword evidence="6" id="KW-0808">Transferase</keyword>
<comment type="subcellular location">
    <subcellularLocation>
        <location evidence="2">Cell membrane</location>
        <topology evidence="2">Multi-pass membrane protein</topology>
    </subcellularLocation>
</comment>
<dbReference type="RefSeq" id="WP_380971934.1">
    <property type="nucleotide sequence ID" value="NZ_JBHTEF010000001.1"/>
</dbReference>
<dbReference type="InterPro" id="IPR003661">
    <property type="entry name" value="HisK_dim/P_dom"/>
</dbReference>
<dbReference type="Pfam" id="PF00512">
    <property type="entry name" value="HisKA"/>
    <property type="match status" value="1"/>
</dbReference>
<dbReference type="Pfam" id="PF02518">
    <property type="entry name" value="HATPase_c"/>
    <property type="match status" value="1"/>
</dbReference>
<evidence type="ECO:0000256" key="12">
    <source>
        <dbReference type="ARBA" id="ARBA00023012"/>
    </source>
</evidence>
<evidence type="ECO:0000256" key="8">
    <source>
        <dbReference type="ARBA" id="ARBA00022741"/>
    </source>
</evidence>
<dbReference type="InterPro" id="IPR047669">
    <property type="entry name" value="MtrAB_MtrB"/>
</dbReference>
<dbReference type="Proteomes" id="UP001596527">
    <property type="component" value="Unassembled WGS sequence"/>
</dbReference>
<evidence type="ECO:0000313" key="19">
    <source>
        <dbReference type="Proteomes" id="UP001596527"/>
    </source>
</evidence>
<dbReference type="SUPFAM" id="SSF158472">
    <property type="entry name" value="HAMP domain-like"/>
    <property type="match status" value="1"/>
</dbReference>
<dbReference type="InterPro" id="IPR003660">
    <property type="entry name" value="HAMP_dom"/>
</dbReference>
<keyword evidence="5" id="KW-0597">Phosphoprotein</keyword>
<keyword evidence="4" id="KW-1003">Cell membrane</keyword>
<keyword evidence="9 18" id="KW-0418">Kinase</keyword>
<evidence type="ECO:0000256" key="13">
    <source>
        <dbReference type="ARBA" id="ARBA00023136"/>
    </source>
</evidence>
<dbReference type="NCBIfam" id="NF040691">
    <property type="entry name" value="MtrAB_MtrB"/>
    <property type="match status" value="1"/>
</dbReference>
<dbReference type="Gene3D" id="3.30.565.10">
    <property type="entry name" value="Histidine kinase-like ATPase, C-terminal domain"/>
    <property type="match status" value="1"/>
</dbReference>
<dbReference type="CDD" id="cd06225">
    <property type="entry name" value="HAMP"/>
    <property type="match status" value="1"/>
</dbReference>